<keyword evidence="6 7" id="KW-0472">Membrane</keyword>
<feature type="transmembrane region" description="Helical" evidence="7">
    <location>
        <begin position="213"/>
        <end position="230"/>
    </location>
</feature>
<organism evidence="9 10">
    <name type="scientific">Levilactobacillus bambusae</name>
    <dbReference type="NCBI Taxonomy" id="2024736"/>
    <lineage>
        <taxon>Bacteria</taxon>
        <taxon>Bacillati</taxon>
        <taxon>Bacillota</taxon>
        <taxon>Bacilli</taxon>
        <taxon>Lactobacillales</taxon>
        <taxon>Lactobacillaceae</taxon>
        <taxon>Levilactobacillus</taxon>
    </lineage>
</organism>
<dbReference type="PROSITE" id="PS50850">
    <property type="entry name" value="MFS"/>
    <property type="match status" value="1"/>
</dbReference>
<dbReference type="PANTHER" id="PTHR23517:SF10">
    <property type="entry name" value="MAJOR FACILITATOR SUPERFAMILY (MFS) PROFILE DOMAIN-CONTAINING PROTEIN"/>
    <property type="match status" value="1"/>
</dbReference>
<evidence type="ECO:0000259" key="8">
    <source>
        <dbReference type="PROSITE" id="PS50850"/>
    </source>
</evidence>
<protein>
    <submittedName>
        <fullName evidence="9">MFS transporter</fullName>
    </submittedName>
</protein>
<evidence type="ECO:0000256" key="3">
    <source>
        <dbReference type="ARBA" id="ARBA00022475"/>
    </source>
</evidence>
<feature type="transmembrane region" description="Helical" evidence="7">
    <location>
        <begin position="164"/>
        <end position="184"/>
    </location>
</feature>
<dbReference type="Pfam" id="PF07690">
    <property type="entry name" value="MFS_1"/>
    <property type="match status" value="1"/>
</dbReference>
<feature type="transmembrane region" description="Helical" evidence="7">
    <location>
        <begin position="102"/>
        <end position="123"/>
    </location>
</feature>
<dbReference type="Gene3D" id="1.20.1250.20">
    <property type="entry name" value="MFS general substrate transporter like domains"/>
    <property type="match status" value="2"/>
</dbReference>
<comment type="caution">
    <text evidence="9">The sequence shown here is derived from an EMBL/GenBank/DDBJ whole genome shotgun (WGS) entry which is preliminary data.</text>
</comment>
<dbReference type="EMBL" id="QCXQ01000006">
    <property type="protein sequence ID" value="PWF99382.1"/>
    <property type="molecule type" value="Genomic_DNA"/>
</dbReference>
<feature type="transmembrane region" description="Helical" evidence="7">
    <location>
        <begin position="250"/>
        <end position="269"/>
    </location>
</feature>
<comment type="subcellular location">
    <subcellularLocation>
        <location evidence="1">Cell membrane</location>
        <topology evidence="1">Multi-pass membrane protein</topology>
    </subcellularLocation>
</comment>
<dbReference type="InterPro" id="IPR011701">
    <property type="entry name" value="MFS"/>
</dbReference>
<keyword evidence="10" id="KW-1185">Reference proteome</keyword>
<dbReference type="OrthoDB" id="3268460at2"/>
<gene>
    <name evidence="9" type="ORF">DCM90_07975</name>
</gene>
<feature type="transmembrane region" description="Helical" evidence="7">
    <location>
        <begin position="12"/>
        <end position="33"/>
    </location>
</feature>
<reference evidence="9 10" key="1">
    <citation type="journal article" date="2018" name="Int. J. Syst. Evol. Microbiol.">
        <title>Lactobacillus bambusae sp. nov., isolated from a traditional fermented Ma-bamboo shoots of Taiwan.</title>
        <authorList>
            <person name="Wang L.-T."/>
        </authorList>
    </citation>
    <scope>NUCLEOTIDE SEQUENCE [LARGE SCALE GENOMIC DNA]</scope>
    <source>
        <strain evidence="9 10">BS-W1</strain>
    </source>
</reference>
<keyword evidence="5 7" id="KW-1133">Transmembrane helix</keyword>
<dbReference type="InterPro" id="IPR050171">
    <property type="entry name" value="MFS_Transporters"/>
</dbReference>
<evidence type="ECO:0000256" key="5">
    <source>
        <dbReference type="ARBA" id="ARBA00022989"/>
    </source>
</evidence>
<evidence type="ECO:0000256" key="1">
    <source>
        <dbReference type="ARBA" id="ARBA00004651"/>
    </source>
</evidence>
<feature type="domain" description="Major facilitator superfamily (MFS) profile" evidence="8">
    <location>
        <begin position="11"/>
        <end position="391"/>
    </location>
</feature>
<dbReference type="PRINTS" id="PR01035">
    <property type="entry name" value="TCRTETA"/>
</dbReference>
<evidence type="ECO:0000313" key="9">
    <source>
        <dbReference type="EMBL" id="PWF99382.1"/>
    </source>
</evidence>
<dbReference type="InterPro" id="IPR036259">
    <property type="entry name" value="MFS_trans_sf"/>
</dbReference>
<dbReference type="RefSeq" id="WP_109250840.1">
    <property type="nucleotide sequence ID" value="NZ_QCXQ01000006.1"/>
</dbReference>
<dbReference type="InterPro" id="IPR020846">
    <property type="entry name" value="MFS_dom"/>
</dbReference>
<dbReference type="GO" id="GO:0022857">
    <property type="term" value="F:transmembrane transporter activity"/>
    <property type="evidence" value="ECO:0007669"/>
    <property type="project" value="InterPro"/>
</dbReference>
<dbReference type="SUPFAM" id="SSF103473">
    <property type="entry name" value="MFS general substrate transporter"/>
    <property type="match status" value="1"/>
</dbReference>
<dbReference type="InterPro" id="IPR001958">
    <property type="entry name" value="Tet-R_TetA/multi-R_MdtG-like"/>
</dbReference>
<evidence type="ECO:0000256" key="6">
    <source>
        <dbReference type="ARBA" id="ARBA00023136"/>
    </source>
</evidence>
<sequence length="408" mass="45177">MGKTTQPTSIRPIWLYLGSLLINTGISFIWPLTTLYMHNYLHKSLTLAGVVLLMYSGIMIVGNYLGGFAFDRWNRYATIMFGGILTAVATGFLIFFHGWPAYPVWLVLSGLGNGIVVTAINSFATTVRTQRTSLVFNILYFTNNLGLVIGTLIVGFLLDMGIKVVFTVAFVLLAAFVIMAALVYGGHEKPAETGEKEALATDSHARPSQLHRVFALFAVLIVIWIFYEQWQSTIATFMTEEGLAVKDYSFLWTINAILIVLLQPIMTFFDSWLLRHLNGRLYVGFFLIGSSFVTLHYATSYFWFILAMVLLTLGEVISLPATTTFVDLYTSESSKGRYQGMLSAATSAGRAFGPLVGALIVDATSYNTLFWIATIAIWIFTVGFMGMNRDRSGTVTKQQSEAGESTPN</sequence>
<feature type="transmembrane region" description="Helical" evidence="7">
    <location>
        <begin position="45"/>
        <end position="65"/>
    </location>
</feature>
<dbReference type="Proteomes" id="UP000245080">
    <property type="component" value="Unassembled WGS sequence"/>
</dbReference>
<keyword evidence="3" id="KW-1003">Cell membrane</keyword>
<dbReference type="CDD" id="cd17329">
    <property type="entry name" value="MFS_MdtH_MDR_like"/>
    <property type="match status" value="1"/>
</dbReference>
<evidence type="ECO:0000256" key="4">
    <source>
        <dbReference type="ARBA" id="ARBA00022692"/>
    </source>
</evidence>
<feature type="transmembrane region" description="Helical" evidence="7">
    <location>
        <begin position="281"/>
        <end position="298"/>
    </location>
</feature>
<dbReference type="AlphaFoldDB" id="A0A2V1MX08"/>
<evidence type="ECO:0000313" key="10">
    <source>
        <dbReference type="Proteomes" id="UP000245080"/>
    </source>
</evidence>
<dbReference type="PANTHER" id="PTHR23517">
    <property type="entry name" value="RESISTANCE PROTEIN MDTM, PUTATIVE-RELATED-RELATED"/>
    <property type="match status" value="1"/>
</dbReference>
<feature type="transmembrane region" description="Helical" evidence="7">
    <location>
        <begin position="77"/>
        <end position="96"/>
    </location>
</feature>
<feature type="transmembrane region" description="Helical" evidence="7">
    <location>
        <begin position="369"/>
        <end position="387"/>
    </location>
</feature>
<accession>A0A2V1MX08</accession>
<dbReference type="GO" id="GO:0005886">
    <property type="term" value="C:plasma membrane"/>
    <property type="evidence" value="ECO:0007669"/>
    <property type="project" value="UniProtKB-SubCell"/>
</dbReference>
<keyword evidence="2" id="KW-0813">Transport</keyword>
<evidence type="ECO:0000256" key="2">
    <source>
        <dbReference type="ARBA" id="ARBA00022448"/>
    </source>
</evidence>
<keyword evidence="4 7" id="KW-0812">Transmembrane</keyword>
<name>A0A2V1MX08_9LACO</name>
<proteinExistence type="predicted"/>
<evidence type="ECO:0000256" key="7">
    <source>
        <dbReference type="SAM" id="Phobius"/>
    </source>
</evidence>
<feature type="transmembrane region" description="Helical" evidence="7">
    <location>
        <begin position="135"/>
        <end position="158"/>
    </location>
</feature>